<sequence>MDKAEKGQRLMSLRVSHDSGQTWSAEVVVISSDPLAPLLTSTWPPCQCLRCVTGSGPASVRPTGGTAQ</sequence>
<keyword evidence="2" id="KW-1185">Reference proteome</keyword>
<accession>A0A1H4SMK1</accession>
<proteinExistence type="predicted"/>
<evidence type="ECO:0008006" key="3">
    <source>
        <dbReference type="Google" id="ProtNLM"/>
    </source>
</evidence>
<evidence type="ECO:0000313" key="1">
    <source>
        <dbReference type="EMBL" id="SEC45339.1"/>
    </source>
</evidence>
<organism evidence="1 2">
    <name type="scientific">Streptomyces melanosporofaciens</name>
    <dbReference type="NCBI Taxonomy" id="67327"/>
    <lineage>
        <taxon>Bacteria</taxon>
        <taxon>Bacillati</taxon>
        <taxon>Actinomycetota</taxon>
        <taxon>Actinomycetes</taxon>
        <taxon>Kitasatosporales</taxon>
        <taxon>Streptomycetaceae</taxon>
        <taxon>Streptomyces</taxon>
        <taxon>Streptomyces violaceusniger group</taxon>
    </lineage>
</organism>
<protein>
    <recommendedName>
        <fullName evidence="3">BNR repeat-like domain-containing protein</fullName>
    </recommendedName>
</protein>
<evidence type="ECO:0000313" key="2">
    <source>
        <dbReference type="Proteomes" id="UP000198609"/>
    </source>
</evidence>
<dbReference type="EMBL" id="FNST01000002">
    <property type="protein sequence ID" value="SEC45339.1"/>
    <property type="molecule type" value="Genomic_DNA"/>
</dbReference>
<dbReference type="AlphaFoldDB" id="A0A1H4SMK1"/>
<name>A0A1H4SMK1_STRMJ</name>
<gene>
    <name evidence="1" type="ORF">SAMN04490356_4212</name>
</gene>
<dbReference type="Proteomes" id="UP000198609">
    <property type="component" value="Unassembled WGS sequence"/>
</dbReference>
<reference evidence="2" key="1">
    <citation type="submission" date="2016-10" db="EMBL/GenBank/DDBJ databases">
        <authorList>
            <person name="Varghese N."/>
            <person name="Submissions S."/>
        </authorList>
    </citation>
    <scope>NUCLEOTIDE SEQUENCE [LARGE SCALE GENOMIC DNA]</scope>
    <source>
        <strain evidence="2">DSM 40318</strain>
    </source>
</reference>